<keyword evidence="2" id="KW-1185">Reference proteome</keyword>
<organism evidence="1 2">
    <name type="scientific">Araneus ventricosus</name>
    <name type="common">Orbweaver spider</name>
    <name type="synonym">Epeira ventricosa</name>
    <dbReference type="NCBI Taxonomy" id="182803"/>
    <lineage>
        <taxon>Eukaryota</taxon>
        <taxon>Metazoa</taxon>
        <taxon>Ecdysozoa</taxon>
        <taxon>Arthropoda</taxon>
        <taxon>Chelicerata</taxon>
        <taxon>Arachnida</taxon>
        <taxon>Araneae</taxon>
        <taxon>Araneomorphae</taxon>
        <taxon>Entelegynae</taxon>
        <taxon>Araneoidea</taxon>
        <taxon>Araneidae</taxon>
        <taxon>Araneus</taxon>
    </lineage>
</organism>
<proteinExistence type="predicted"/>
<comment type="caution">
    <text evidence="1">The sequence shown here is derived from an EMBL/GenBank/DDBJ whole genome shotgun (WGS) entry which is preliminary data.</text>
</comment>
<reference evidence="1 2" key="1">
    <citation type="journal article" date="2019" name="Sci. Rep.">
        <title>Orb-weaving spider Araneus ventricosus genome elucidates the spidroin gene catalogue.</title>
        <authorList>
            <person name="Kono N."/>
            <person name="Nakamura H."/>
            <person name="Ohtoshi R."/>
            <person name="Moran D.A.P."/>
            <person name="Shinohara A."/>
            <person name="Yoshida Y."/>
            <person name="Fujiwara M."/>
            <person name="Mori M."/>
            <person name="Tomita M."/>
            <person name="Arakawa K."/>
        </authorList>
    </citation>
    <scope>NUCLEOTIDE SEQUENCE [LARGE SCALE GENOMIC DNA]</scope>
</reference>
<accession>A0A4Y2A242</accession>
<dbReference type="EMBL" id="BGPR01000003">
    <property type="protein sequence ID" value="GBL73459.1"/>
    <property type="molecule type" value="Genomic_DNA"/>
</dbReference>
<evidence type="ECO:0000313" key="2">
    <source>
        <dbReference type="Proteomes" id="UP000499080"/>
    </source>
</evidence>
<name>A0A4Y2A242_ARAVE</name>
<protein>
    <submittedName>
        <fullName evidence="1">Uncharacterized protein</fullName>
    </submittedName>
</protein>
<evidence type="ECO:0000313" key="1">
    <source>
        <dbReference type="EMBL" id="GBL73459.1"/>
    </source>
</evidence>
<sequence length="92" mass="10690">MLTFRLELTQGLFCNGLRNFEPLSDNEDNTWTGSHSSNFLTTPAGRRLVTTYDLRYNMPHTRRIFGGKGFRAWNPLARCRNLTTRSARPRKL</sequence>
<dbReference type="AlphaFoldDB" id="A0A4Y2A242"/>
<dbReference type="Proteomes" id="UP000499080">
    <property type="component" value="Unassembled WGS sequence"/>
</dbReference>
<gene>
    <name evidence="1" type="ORF">AVEN_159459_1</name>
</gene>